<evidence type="ECO:0000256" key="4">
    <source>
        <dbReference type="ARBA" id="ARBA00023172"/>
    </source>
</evidence>
<keyword evidence="2" id="KW-0229">DNA integration</keyword>
<dbReference type="InterPro" id="IPR002104">
    <property type="entry name" value="Integrase_catalytic"/>
</dbReference>
<dbReference type="GO" id="GO:0003677">
    <property type="term" value="F:DNA binding"/>
    <property type="evidence" value="ECO:0007669"/>
    <property type="project" value="UniProtKB-KW"/>
</dbReference>
<feature type="domain" description="Tyr recombinase" evidence="5">
    <location>
        <begin position="200"/>
        <end position="378"/>
    </location>
</feature>
<dbReference type="PANTHER" id="PTHR30629:SF2">
    <property type="entry name" value="PROPHAGE INTEGRASE INTS-RELATED"/>
    <property type="match status" value="1"/>
</dbReference>
<dbReference type="InterPro" id="IPR050808">
    <property type="entry name" value="Phage_Integrase"/>
</dbReference>
<dbReference type="Gene3D" id="1.10.150.130">
    <property type="match status" value="1"/>
</dbReference>
<dbReference type="EMBL" id="LK931336">
    <property type="protein sequence ID" value="CDZ84655.1"/>
    <property type="molecule type" value="Genomic_DNA"/>
</dbReference>
<dbReference type="CDD" id="cd00801">
    <property type="entry name" value="INT_P4_C"/>
    <property type="match status" value="1"/>
</dbReference>
<dbReference type="InterPro" id="IPR010998">
    <property type="entry name" value="Integrase_recombinase_N"/>
</dbReference>
<dbReference type="PROSITE" id="PS51898">
    <property type="entry name" value="TYR_RECOMBINASE"/>
    <property type="match status" value="1"/>
</dbReference>
<organism evidence="6">
    <name type="scientific">Citrobacter koseri</name>
    <name type="common">Citrobacter diversus</name>
    <dbReference type="NCBI Taxonomy" id="545"/>
    <lineage>
        <taxon>Bacteria</taxon>
        <taxon>Pseudomonadati</taxon>
        <taxon>Pseudomonadota</taxon>
        <taxon>Gammaproteobacteria</taxon>
        <taxon>Enterobacterales</taxon>
        <taxon>Enterobacteriaceae</taxon>
        <taxon>Citrobacter</taxon>
    </lineage>
</organism>
<accession>A0A078LCW6</accession>
<dbReference type="InterPro" id="IPR011010">
    <property type="entry name" value="DNA_brk_join_enz"/>
</dbReference>
<dbReference type="InterPro" id="IPR013762">
    <property type="entry name" value="Integrase-like_cat_sf"/>
</dbReference>
<comment type="similarity">
    <text evidence="1">Belongs to the 'phage' integrase family.</text>
</comment>
<evidence type="ECO:0000256" key="1">
    <source>
        <dbReference type="ARBA" id="ARBA00008857"/>
    </source>
</evidence>
<name>A0A078LCW6_CITKO</name>
<dbReference type="InterPro" id="IPR025166">
    <property type="entry name" value="Integrase_DNA_bind_dom"/>
</dbReference>
<evidence type="ECO:0000313" key="6">
    <source>
        <dbReference type="EMBL" id="CDZ84655.1"/>
    </source>
</evidence>
<proteinExistence type="inferred from homology"/>
<dbReference type="GO" id="GO:0006310">
    <property type="term" value="P:DNA recombination"/>
    <property type="evidence" value="ECO:0007669"/>
    <property type="project" value="UniProtKB-KW"/>
</dbReference>
<evidence type="ECO:0000259" key="5">
    <source>
        <dbReference type="PROSITE" id="PS51898"/>
    </source>
</evidence>
<evidence type="ECO:0000256" key="3">
    <source>
        <dbReference type="ARBA" id="ARBA00023125"/>
    </source>
</evidence>
<keyword evidence="4" id="KW-0233">DNA recombination</keyword>
<keyword evidence="3" id="KW-0238">DNA-binding</keyword>
<gene>
    <name evidence="6" type="ORF">BN1086_02810</name>
</gene>
<reference evidence="6" key="1">
    <citation type="submission" date="2014-06" db="EMBL/GenBank/DDBJ databases">
        <authorList>
            <person name="Urmite Genomes Urmite Genomes"/>
        </authorList>
    </citation>
    <scope>NUCLEOTIDE SEQUENCE</scope>
</reference>
<evidence type="ECO:0000256" key="2">
    <source>
        <dbReference type="ARBA" id="ARBA00022908"/>
    </source>
</evidence>
<dbReference type="Gene3D" id="3.30.160.390">
    <property type="entry name" value="Integrase, DNA-binding domain"/>
    <property type="match status" value="1"/>
</dbReference>
<dbReference type="Gene3D" id="1.10.443.10">
    <property type="entry name" value="Intergrase catalytic core"/>
    <property type="match status" value="1"/>
</dbReference>
<dbReference type="GO" id="GO:0015074">
    <property type="term" value="P:DNA integration"/>
    <property type="evidence" value="ECO:0007669"/>
    <property type="project" value="UniProtKB-KW"/>
</dbReference>
<dbReference type="Pfam" id="PF13356">
    <property type="entry name" value="Arm-DNA-bind_3"/>
    <property type="match status" value="1"/>
</dbReference>
<dbReference type="PANTHER" id="PTHR30629">
    <property type="entry name" value="PROPHAGE INTEGRASE"/>
    <property type="match status" value="1"/>
</dbReference>
<dbReference type="PATRIC" id="fig|545.12.peg.2834"/>
<sequence>MKLNARQVETAKPAEKDYKLPDGNGLILLVKTSGAKYWRYRYTFAGKEKMLALGVYPAVSLAAAREKRDEARRNVAAGVDPVKVKSHVAAAAAKTITFKEIAIEWHEFKKPRWSPGYASDILEAFNKDIFPAVGKLPVAEIEPVQMLTALRKIENRGATEKAAKTRRWCGEVFSYAVATGRAKYNPVSELNSAMTGHKGESFPFLTAEELPNFLAALESYKGSPLPRLGLQIMMLAGLRTYELRHSKWEWVDFDNRLWEIPAEFMKMDRPHLVPLSDQLVVLLKELHGLTGRYVNMFPGRNDPSKVMSENTINRMIHTLGYKGRVVGHGFRHTFSTILNDKGFNSDWVELQIAHVDKNNIRGVYNHALYMEGRREMMQWYADYIDQLRLI</sequence>
<dbReference type="InterPro" id="IPR038488">
    <property type="entry name" value="Integrase_DNA-bd_sf"/>
</dbReference>
<dbReference type="AlphaFoldDB" id="A0A078LCW6"/>
<dbReference type="SUPFAM" id="SSF56349">
    <property type="entry name" value="DNA breaking-rejoining enzymes"/>
    <property type="match status" value="1"/>
</dbReference>
<dbReference type="Pfam" id="PF22022">
    <property type="entry name" value="Phage_int_M"/>
    <property type="match status" value="1"/>
</dbReference>
<protein>
    <submittedName>
        <fullName evidence="6">Integrase</fullName>
    </submittedName>
</protein>
<dbReference type="InterPro" id="IPR053876">
    <property type="entry name" value="Phage_int_M"/>
</dbReference>
<dbReference type="Pfam" id="PF00589">
    <property type="entry name" value="Phage_integrase"/>
    <property type="match status" value="1"/>
</dbReference>